<evidence type="ECO:0000256" key="4">
    <source>
        <dbReference type="ARBA" id="ARBA00022801"/>
    </source>
</evidence>
<organism evidence="8 9">
    <name type="scientific">Halococcoides cellulosivorans</name>
    <dbReference type="NCBI Taxonomy" id="1679096"/>
    <lineage>
        <taxon>Archaea</taxon>
        <taxon>Methanobacteriati</taxon>
        <taxon>Methanobacteriota</taxon>
        <taxon>Stenosarchaea group</taxon>
        <taxon>Halobacteria</taxon>
        <taxon>Halobacteriales</taxon>
        <taxon>Haloarculaceae</taxon>
        <taxon>Halococcoides</taxon>
    </lineage>
</organism>
<evidence type="ECO:0000313" key="9">
    <source>
        <dbReference type="Proteomes" id="UP000244727"/>
    </source>
</evidence>
<dbReference type="GO" id="GO:0000287">
    <property type="term" value="F:magnesium ion binding"/>
    <property type="evidence" value="ECO:0007669"/>
    <property type="project" value="UniProtKB-UniRule"/>
</dbReference>
<dbReference type="SUPFAM" id="SSF88723">
    <property type="entry name" value="PIN domain-like"/>
    <property type="match status" value="1"/>
</dbReference>
<feature type="compositionally biased region" description="Basic residues" evidence="6">
    <location>
        <begin position="27"/>
        <end position="47"/>
    </location>
</feature>
<proteinExistence type="inferred from homology"/>
<keyword evidence="5" id="KW-0460">Magnesium</keyword>
<evidence type="ECO:0000256" key="5">
    <source>
        <dbReference type="HAMAP-Rule" id="MF_00265"/>
    </source>
</evidence>
<dbReference type="EMBL" id="CP028858">
    <property type="protein sequence ID" value="AWB26949.1"/>
    <property type="molecule type" value="Genomic_DNA"/>
</dbReference>
<evidence type="ECO:0000256" key="2">
    <source>
        <dbReference type="ARBA" id="ARBA00022722"/>
    </source>
</evidence>
<keyword evidence="5" id="KW-0800">Toxin</keyword>
<feature type="binding site" evidence="5">
    <location>
        <position position="169"/>
    </location>
    <ligand>
        <name>Mg(2+)</name>
        <dbReference type="ChEBI" id="CHEBI:18420"/>
    </ligand>
</feature>
<keyword evidence="4 5" id="KW-0378">Hydrolase</keyword>
<dbReference type="Proteomes" id="UP000244727">
    <property type="component" value="Chromosome"/>
</dbReference>
<evidence type="ECO:0000256" key="3">
    <source>
        <dbReference type="ARBA" id="ARBA00022723"/>
    </source>
</evidence>
<name>A0A2R4WZI3_9EURY</name>
<keyword evidence="3 5" id="KW-0479">Metal-binding</keyword>
<comment type="cofactor">
    <cofactor evidence="5">
        <name>Mg(2+)</name>
        <dbReference type="ChEBI" id="CHEBI:18420"/>
    </cofactor>
</comment>
<evidence type="ECO:0000256" key="1">
    <source>
        <dbReference type="ARBA" id="ARBA00022649"/>
    </source>
</evidence>
<dbReference type="GO" id="GO:0090729">
    <property type="term" value="F:toxin activity"/>
    <property type="evidence" value="ECO:0007669"/>
    <property type="project" value="UniProtKB-KW"/>
</dbReference>
<evidence type="ECO:0000256" key="6">
    <source>
        <dbReference type="SAM" id="MobiDB-lite"/>
    </source>
</evidence>
<dbReference type="AlphaFoldDB" id="A0A2R4WZI3"/>
<dbReference type="HAMAP" id="MF_00265">
    <property type="entry name" value="VapC_Nob1"/>
    <property type="match status" value="1"/>
</dbReference>
<dbReference type="GO" id="GO:0004540">
    <property type="term" value="F:RNA nuclease activity"/>
    <property type="evidence" value="ECO:0007669"/>
    <property type="project" value="InterPro"/>
</dbReference>
<sequence length="207" mass="23021">MHTREHLHSGVRSDEGQTRSDQAGGRNVRRVTRPHRRRSIVGRRRGASRPCRGDLLAHETGQRGALGVAGGAVVLYLDDSVLRKAVEDPPDPTVAAYLRDHATEPWAIPATVAWEYLSYYADDGRRRDERRFLERTFEEIAPIDLAVAAEAATLRARLDAIDRSLQAADLLHLATARCGDGRFVTADRDFDAPELYDLLDLTVLDVA</sequence>
<evidence type="ECO:0000259" key="7">
    <source>
        <dbReference type="Pfam" id="PF01850"/>
    </source>
</evidence>
<feature type="region of interest" description="Disordered" evidence="6">
    <location>
        <begin position="1"/>
        <end position="52"/>
    </location>
</feature>
<dbReference type="InterPro" id="IPR029060">
    <property type="entry name" value="PIN-like_dom_sf"/>
</dbReference>
<keyword evidence="2 5" id="KW-0540">Nuclease</keyword>
<feature type="binding site" evidence="5">
    <location>
        <position position="78"/>
    </location>
    <ligand>
        <name>Mg(2+)</name>
        <dbReference type="ChEBI" id="CHEBI:18420"/>
    </ligand>
</feature>
<gene>
    <name evidence="5" type="primary">vapC</name>
    <name evidence="8" type="ORF">HARCEL1_04100</name>
</gene>
<comment type="function">
    <text evidence="5">Toxic component of a toxin-antitoxin (TA) system. An RNase.</text>
</comment>
<dbReference type="InterPro" id="IPR002716">
    <property type="entry name" value="PIN_dom"/>
</dbReference>
<accession>A0A2R4WZI3</accession>
<dbReference type="GO" id="GO:0016787">
    <property type="term" value="F:hydrolase activity"/>
    <property type="evidence" value="ECO:0007669"/>
    <property type="project" value="UniProtKB-KW"/>
</dbReference>
<dbReference type="EC" id="3.1.-.-" evidence="5"/>
<dbReference type="Pfam" id="PF01850">
    <property type="entry name" value="PIN"/>
    <property type="match status" value="1"/>
</dbReference>
<comment type="similarity">
    <text evidence="5">Belongs to the PINc/VapC protein family.</text>
</comment>
<keyword evidence="1 5" id="KW-1277">Toxin-antitoxin system</keyword>
<dbReference type="Gene3D" id="3.40.50.1010">
    <property type="entry name" value="5'-nuclease"/>
    <property type="match status" value="1"/>
</dbReference>
<protein>
    <recommendedName>
        <fullName evidence="5">Ribonuclease VapC</fullName>
        <shortName evidence="5">RNase VapC</shortName>
        <ecNumber evidence="5">3.1.-.-</ecNumber>
    </recommendedName>
    <alternativeName>
        <fullName evidence="5">Putative toxin VapC</fullName>
    </alternativeName>
</protein>
<feature type="compositionally biased region" description="Basic and acidic residues" evidence="6">
    <location>
        <begin position="1"/>
        <end position="18"/>
    </location>
</feature>
<dbReference type="InterPro" id="IPR022907">
    <property type="entry name" value="VapC_family"/>
</dbReference>
<dbReference type="KEGG" id="harc:HARCEL1_04100"/>
<feature type="domain" description="PIN" evidence="7">
    <location>
        <begin position="76"/>
        <end position="192"/>
    </location>
</feature>
<reference evidence="8 9" key="1">
    <citation type="submission" date="2018-04" db="EMBL/GenBank/DDBJ databases">
        <title>Halococcoides cellulosivorans gen. nov., sp. nov., an extremely halophilic cellulose-utilizing haloarchaeon from hypersaline lakes.</title>
        <authorList>
            <person name="Sorokin D.Y."/>
            <person name="Toshchakov S.V."/>
            <person name="Samarov N.I."/>
            <person name="Korzhenkov A."/>
            <person name="Kublanov I.V."/>
        </authorList>
    </citation>
    <scope>NUCLEOTIDE SEQUENCE [LARGE SCALE GENOMIC DNA]</scope>
    <source>
        <strain evidence="8 9">HArcel1</strain>
    </source>
</reference>
<evidence type="ECO:0000313" key="8">
    <source>
        <dbReference type="EMBL" id="AWB26949.1"/>
    </source>
</evidence>
<keyword evidence="9" id="KW-1185">Reference proteome</keyword>